<comment type="caution">
    <text evidence="2">The sequence shown here is derived from an EMBL/GenBank/DDBJ whole genome shotgun (WGS) entry which is preliminary data.</text>
</comment>
<dbReference type="EMBL" id="JAWDGP010001931">
    <property type="protein sequence ID" value="KAK3786900.1"/>
    <property type="molecule type" value="Genomic_DNA"/>
</dbReference>
<evidence type="ECO:0000313" key="3">
    <source>
        <dbReference type="Proteomes" id="UP001283361"/>
    </source>
</evidence>
<sequence>MEELNAPPTLDMLSCGKASGSNGIPPEIVKAGKENSLLGHLLGLLLQCWHERTLPQDMRDVEIITLYKKKKGDHSDCKNYRGMSLQARRARHSHRLSSTTSNNSLTEFTQSLSADFKRKSQQSIWFSPSGSYKRNTANRDTRCTSHSLT</sequence>
<accession>A0AAE1DYE3</accession>
<evidence type="ECO:0000313" key="2">
    <source>
        <dbReference type="EMBL" id="KAK3786900.1"/>
    </source>
</evidence>
<gene>
    <name evidence="2" type="ORF">RRG08_017497</name>
</gene>
<protein>
    <submittedName>
        <fullName evidence="2">Uncharacterized protein</fullName>
    </submittedName>
</protein>
<dbReference type="Proteomes" id="UP001283361">
    <property type="component" value="Unassembled WGS sequence"/>
</dbReference>
<keyword evidence="3" id="KW-1185">Reference proteome</keyword>
<feature type="region of interest" description="Disordered" evidence="1">
    <location>
        <begin position="127"/>
        <end position="149"/>
    </location>
</feature>
<dbReference type="AlphaFoldDB" id="A0AAE1DYE3"/>
<evidence type="ECO:0000256" key="1">
    <source>
        <dbReference type="SAM" id="MobiDB-lite"/>
    </source>
</evidence>
<proteinExistence type="predicted"/>
<reference evidence="2" key="1">
    <citation type="journal article" date="2023" name="G3 (Bethesda)">
        <title>A reference genome for the long-term kleptoplast-retaining sea slug Elysia crispata morphotype clarki.</title>
        <authorList>
            <person name="Eastman K.E."/>
            <person name="Pendleton A.L."/>
            <person name="Shaikh M.A."/>
            <person name="Suttiyut T."/>
            <person name="Ogas R."/>
            <person name="Tomko P."/>
            <person name="Gavelis G."/>
            <person name="Widhalm J.R."/>
            <person name="Wisecaver J.H."/>
        </authorList>
    </citation>
    <scope>NUCLEOTIDE SEQUENCE</scope>
    <source>
        <strain evidence="2">ECLA1</strain>
    </source>
</reference>
<name>A0AAE1DYE3_9GAST</name>
<organism evidence="2 3">
    <name type="scientific">Elysia crispata</name>
    <name type="common">lettuce slug</name>
    <dbReference type="NCBI Taxonomy" id="231223"/>
    <lineage>
        <taxon>Eukaryota</taxon>
        <taxon>Metazoa</taxon>
        <taxon>Spiralia</taxon>
        <taxon>Lophotrochozoa</taxon>
        <taxon>Mollusca</taxon>
        <taxon>Gastropoda</taxon>
        <taxon>Heterobranchia</taxon>
        <taxon>Euthyneura</taxon>
        <taxon>Panpulmonata</taxon>
        <taxon>Sacoglossa</taxon>
        <taxon>Placobranchoidea</taxon>
        <taxon>Plakobranchidae</taxon>
        <taxon>Elysia</taxon>
    </lineage>
</organism>